<dbReference type="PROSITE" id="PS51061">
    <property type="entry name" value="R3H"/>
    <property type="match status" value="1"/>
</dbReference>
<evidence type="ECO:0000313" key="5">
    <source>
        <dbReference type="EMBL" id="KAG8223499.1"/>
    </source>
</evidence>
<dbReference type="PANTHER" id="PTHR14195">
    <property type="entry name" value="G PATCH DOMAIN CONTAINING PROTEIN 2"/>
    <property type="match status" value="1"/>
</dbReference>
<dbReference type="PROSITE" id="PS50137">
    <property type="entry name" value="DS_RBD"/>
    <property type="match status" value="1"/>
</dbReference>
<reference evidence="5" key="2">
    <citation type="submission" date="2017-10" db="EMBL/GenBank/DDBJ databases">
        <title>Ladona fulva Genome sequencing and assembly.</title>
        <authorList>
            <person name="Murali S."/>
            <person name="Richards S."/>
            <person name="Bandaranaike D."/>
            <person name="Bellair M."/>
            <person name="Blankenburg K."/>
            <person name="Chao H."/>
            <person name="Dinh H."/>
            <person name="Doddapaneni H."/>
            <person name="Dugan-Rocha S."/>
            <person name="Elkadiri S."/>
            <person name="Gnanaolivu R."/>
            <person name="Hernandez B."/>
            <person name="Skinner E."/>
            <person name="Javaid M."/>
            <person name="Lee S."/>
            <person name="Li M."/>
            <person name="Ming W."/>
            <person name="Munidasa M."/>
            <person name="Muniz J."/>
            <person name="Nguyen L."/>
            <person name="Hughes D."/>
            <person name="Osuji N."/>
            <person name="Pu L.-L."/>
            <person name="Puazo M."/>
            <person name="Qu C."/>
            <person name="Quiroz J."/>
            <person name="Raj R."/>
            <person name="Weissenberger G."/>
            <person name="Xin Y."/>
            <person name="Zou X."/>
            <person name="Han Y."/>
            <person name="Worley K."/>
            <person name="Muzny D."/>
            <person name="Gibbs R."/>
        </authorList>
    </citation>
    <scope>NUCLEOTIDE SEQUENCE</scope>
    <source>
        <strain evidence="5">Sampled in the wild</strain>
    </source>
</reference>
<dbReference type="SUPFAM" id="SSF82708">
    <property type="entry name" value="R3H domain"/>
    <property type="match status" value="1"/>
</dbReference>
<evidence type="ECO:0008006" key="7">
    <source>
        <dbReference type="Google" id="ProtNLM"/>
    </source>
</evidence>
<dbReference type="Gene3D" id="3.30.1370.50">
    <property type="entry name" value="R3H-like domain"/>
    <property type="match status" value="1"/>
</dbReference>
<dbReference type="AlphaFoldDB" id="A0A8K0JWL1"/>
<dbReference type="SUPFAM" id="SSF54768">
    <property type="entry name" value="dsRNA-binding domain-like"/>
    <property type="match status" value="1"/>
</dbReference>
<dbReference type="PROSITE" id="PS50174">
    <property type="entry name" value="G_PATCH"/>
    <property type="match status" value="1"/>
</dbReference>
<proteinExistence type="predicted"/>
<dbReference type="SMART" id="SM00443">
    <property type="entry name" value="G_patch"/>
    <property type="match status" value="1"/>
</dbReference>
<accession>A0A8K0JWL1</accession>
<dbReference type="Pfam" id="PF01424">
    <property type="entry name" value="R3H"/>
    <property type="match status" value="1"/>
</dbReference>
<dbReference type="OrthoDB" id="2359216at2759"/>
<feature type="domain" description="G-patch" evidence="3">
    <location>
        <begin position="214"/>
        <end position="259"/>
    </location>
</feature>
<dbReference type="Pfam" id="PF01585">
    <property type="entry name" value="G-patch"/>
    <property type="match status" value="1"/>
</dbReference>
<comment type="caution">
    <text evidence="5">The sequence shown here is derived from an EMBL/GenBank/DDBJ whole genome shotgun (WGS) entry which is preliminary data.</text>
</comment>
<protein>
    <recommendedName>
        <fullName evidence="7">NF-kappa-B-repressing factor</fullName>
    </recommendedName>
</protein>
<evidence type="ECO:0000313" key="6">
    <source>
        <dbReference type="Proteomes" id="UP000792457"/>
    </source>
</evidence>
<reference evidence="5" key="1">
    <citation type="submission" date="2013-04" db="EMBL/GenBank/DDBJ databases">
        <authorList>
            <person name="Qu J."/>
            <person name="Murali S.C."/>
            <person name="Bandaranaike D."/>
            <person name="Bellair M."/>
            <person name="Blankenburg K."/>
            <person name="Chao H."/>
            <person name="Dinh H."/>
            <person name="Doddapaneni H."/>
            <person name="Downs B."/>
            <person name="Dugan-Rocha S."/>
            <person name="Elkadiri S."/>
            <person name="Gnanaolivu R.D."/>
            <person name="Hernandez B."/>
            <person name="Javaid M."/>
            <person name="Jayaseelan J.C."/>
            <person name="Lee S."/>
            <person name="Li M."/>
            <person name="Ming W."/>
            <person name="Munidasa M."/>
            <person name="Muniz J."/>
            <person name="Nguyen L."/>
            <person name="Ongeri F."/>
            <person name="Osuji N."/>
            <person name="Pu L.-L."/>
            <person name="Puazo M."/>
            <person name="Qu C."/>
            <person name="Quiroz J."/>
            <person name="Raj R."/>
            <person name="Weissenberger G."/>
            <person name="Xin Y."/>
            <person name="Zou X."/>
            <person name="Han Y."/>
            <person name="Richards S."/>
            <person name="Worley K."/>
            <person name="Muzny D."/>
            <person name="Gibbs R."/>
        </authorList>
    </citation>
    <scope>NUCLEOTIDE SEQUENCE</scope>
    <source>
        <strain evidence="5">Sampled in the wild</strain>
    </source>
</reference>
<dbReference type="InterPro" id="IPR001374">
    <property type="entry name" value="R3H_dom"/>
</dbReference>
<name>A0A8K0JWL1_LADFU</name>
<dbReference type="InterPro" id="IPR051189">
    <property type="entry name" value="Splicing_assoc_domain"/>
</dbReference>
<dbReference type="GO" id="GO:0003723">
    <property type="term" value="F:RNA binding"/>
    <property type="evidence" value="ECO:0007669"/>
    <property type="project" value="UniProtKB-UniRule"/>
</dbReference>
<feature type="domain" description="DRBM" evidence="2">
    <location>
        <begin position="140"/>
        <end position="175"/>
    </location>
</feature>
<dbReference type="EMBL" id="KZ308162">
    <property type="protein sequence ID" value="KAG8223499.1"/>
    <property type="molecule type" value="Genomic_DNA"/>
</dbReference>
<dbReference type="InterPro" id="IPR000467">
    <property type="entry name" value="G_patch_dom"/>
</dbReference>
<keyword evidence="6" id="KW-1185">Reference proteome</keyword>
<dbReference type="Proteomes" id="UP000792457">
    <property type="component" value="Unassembled WGS sequence"/>
</dbReference>
<keyword evidence="1" id="KW-0694">RNA-binding</keyword>
<evidence type="ECO:0000259" key="2">
    <source>
        <dbReference type="PROSITE" id="PS50137"/>
    </source>
</evidence>
<sequence length="363" mass="40121">MLFQDAGKLPEAIASATRIDEIRYCDSGNHAHEITYGPSIAEVVQKRREMSSNLSMPANVNHPKIPAITSFSSPYKFYAKNYQKPNVKPESPTDISQFVIFRAKGHTRETSLEVLRRSASNSGFKLELKAKGQEGGGGGMCDVFLNGKLFATASAGNKKKAKEAVAAMLLEQLQKSCYTVLRKNAVTSDEVVEKQDVLNNQQAGSSSQSECLDDNNVGAKLLKLMGWTGGGLGANKQGITEPILAQEHVKRAGLGLSPQDSKPNHQFRTKIWKMLKEYALDPSRTCNKSLVFSADFSKEERAEIHQIAQKFKLKSKSYFKHDRQLVVSHKFSLQEILAELQRSGGSNDKYELLPPSAEVIQID</sequence>
<feature type="domain" description="R3H" evidence="4">
    <location>
        <begin position="265"/>
        <end position="332"/>
    </location>
</feature>
<evidence type="ECO:0000256" key="1">
    <source>
        <dbReference type="PROSITE-ProRule" id="PRU00266"/>
    </source>
</evidence>
<dbReference type="GO" id="GO:0010468">
    <property type="term" value="P:regulation of gene expression"/>
    <property type="evidence" value="ECO:0007669"/>
    <property type="project" value="UniProtKB-ARBA"/>
</dbReference>
<evidence type="ECO:0000259" key="3">
    <source>
        <dbReference type="PROSITE" id="PS50174"/>
    </source>
</evidence>
<dbReference type="InterPro" id="IPR014720">
    <property type="entry name" value="dsRBD_dom"/>
</dbReference>
<organism evidence="5 6">
    <name type="scientific">Ladona fulva</name>
    <name type="common">Scarce chaser dragonfly</name>
    <name type="synonym">Libellula fulva</name>
    <dbReference type="NCBI Taxonomy" id="123851"/>
    <lineage>
        <taxon>Eukaryota</taxon>
        <taxon>Metazoa</taxon>
        <taxon>Ecdysozoa</taxon>
        <taxon>Arthropoda</taxon>
        <taxon>Hexapoda</taxon>
        <taxon>Insecta</taxon>
        <taxon>Pterygota</taxon>
        <taxon>Palaeoptera</taxon>
        <taxon>Odonata</taxon>
        <taxon>Epiprocta</taxon>
        <taxon>Anisoptera</taxon>
        <taxon>Libelluloidea</taxon>
        <taxon>Libellulidae</taxon>
        <taxon>Ladona</taxon>
    </lineage>
</organism>
<evidence type="ECO:0000259" key="4">
    <source>
        <dbReference type="PROSITE" id="PS51061"/>
    </source>
</evidence>
<dbReference type="InterPro" id="IPR036867">
    <property type="entry name" value="R3H_dom_sf"/>
</dbReference>
<gene>
    <name evidence="5" type="ORF">J437_LFUL004967</name>
</gene>